<dbReference type="Gene3D" id="3.40.50.150">
    <property type="entry name" value="Vaccinia Virus protein VP39"/>
    <property type="match status" value="1"/>
</dbReference>
<protein>
    <submittedName>
        <fullName evidence="1">Class I SAM-dependent methyltransferase</fullName>
    </submittedName>
</protein>
<reference evidence="1" key="1">
    <citation type="submission" date="2022-07" db="EMBL/GenBank/DDBJ databases">
        <title>Faecal culturing of patients with breast cancer.</title>
        <authorList>
            <person name="Teng N.M.Y."/>
            <person name="Kiu R."/>
            <person name="Evans R."/>
            <person name="Baker D.J."/>
            <person name="Zenner C."/>
            <person name="Robinson S.D."/>
            <person name="Hall L.J."/>
        </authorList>
    </citation>
    <scope>NUCLEOTIDE SEQUENCE</scope>
    <source>
        <strain evidence="1">LH1062</strain>
    </source>
</reference>
<dbReference type="PANTHER" id="PTHR35276:SF1">
    <property type="entry name" value="TRNA (MNM(5)S(2)U34)-METHYLTRANSFERASE, CHLOROPLASTIC"/>
    <property type="match status" value="1"/>
</dbReference>
<dbReference type="InterPro" id="IPR029063">
    <property type="entry name" value="SAM-dependent_MTases_sf"/>
</dbReference>
<gene>
    <name evidence="1" type="ORF">NMU03_15785</name>
</gene>
<dbReference type="InterPro" id="IPR010719">
    <property type="entry name" value="MnmM_MeTrfase"/>
</dbReference>
<evidence type="ECO:0000313" key="1">
    <source>
        <dbReference type="EMBL" id="UTY39019.1"/>
    </source>
</evidence>
<organism evidence="1 2">
    <name type="scientific">Allocoprobacillus halotolerans</name>
    <dbReference type="NCBI Taxonomy" id="2944914"/>
    <lineage>
        <taxon>Bacteria</taxon>
        <taxon>Bacillati</taxon>
        <taxon>Bacillota</taxon>
        <taxon>Erysipelotrichia</taxon>
        <taxon>Erysipelotrichales</taxon>
        <taxon>Erysipelotrichaceae</taxon>
        <taxon>Allocoprobacillus</taxon>
    </lineage>
</organism>
<dbReference type="GO" id="GO:0008168">
    <property type="term" value="F:methyltransferase activity"/>
    <property type="evidence" value="ECO:0007669"/>
    <property type="project" value="UniProtKB-KW"/>
</dbReference>
<keyword evidence="1" id="KW-0489">Methyltransferase</keyword>
<dbReference type="Pfam" id="PF06962">
    <property type="entry name" value="rRNA_methylase"/>
    <property type="match status" value="1"/>
</dbReference>
<dbReference type="SUPFAM" id="SSF53335">
    <property type="entry name" value="S-adenosyl-L-methionine-dependent methyltransferases"/>
    <property type="match status" value="1"/>
</dbReference>
<dbReference type="Proteomes" id="UP001060112">
    <property type="component" value="Chromosome"/>
</dbReference>
<dbReference type="GO" id="GO:0032259">
    <property type="term" value="P:methylation"/>
    <property type="evidence" value="ECO:0007669"/>
    <property type="project" value="UniProtKB-KW"/>
</dbReference>
<dbReference type="EMBL" id="CP101620">
    <property type="protein sequence ID" value="UTY39019.1"/>
    <property type="molecule type" value="Genomic_DNA"/>
</dbReference>
<dbReference type="RefSeq" id="WP_290139832.1">
    <property type="nucleotide sequence ID" value="NZ_CP101620.1"/>
</dbReference>
<dbReference type="PANTHER" id="PTHR35276">
    <property type="entry name" value="S-ADENOSYL-L-METHIONINE-DEPENDENT METHYLTRANSFERASES SUPERFAMILY PROTEIN"/>
    <property type="match status" value="1"/>
</dbReference>
<name>A0ABY5I0Y9_9FIRM</name>
<keyword evidence="2" id="KW-1185">Reference proteome</keyword>
<sequence>MITMVEYVHQRIATYDFQIGVDFTMGNGYDTLFLAQHCQQVYAFDIQKEALEMTKQRLGTLSNVQLILDSHENMDQYLTTFDVGIFNLGYLPQASHHITTTLASTQKALTKAIKYMQQALFVVVYPGHEEGYQESIWIDAFVSQLDSHQFHVSSFRMLNKNKAPYVIEIEKKQ</sequence>
<accession>A0ABY5I0Y9</accession>
<evidence type="ECO:0000313" key="2">
    <source>
        <dbReference type="Proteomes" id="UP001060112"/>
    </source>
</evidence>
<proteinExistence type="predicted"/>
<keyword evidence="1" id="KW-0808">Transferase</keyword>